<dbReference type="GO" id="GO:0016020">
    <property type="term" value="C:membrane"/>
    <property type="evidence" value="ECO:0007669"/>
    <property type="project" value="UniProtKB-SubCell"/>
</dbReference>
<dbReference type="AlphaFoldDB" id="A0A7E4VAX9"/>
<comment type="pathway">
    <text evidence="2 11">Protein modification; protein glycosylation.</text>
</comment>
<evidence type="ECO:0000313" key="14">
    <source>
        <dbReference type="Proteomes" id="UP000492821"/>
    </source>
</evidence>
<dbReference type="GO" id="GO:0033842">
    <property type="term" value="F:N-acetyl-beta-glucosaminyl-derivative 4-beta-N-acetylgalactosaminyltransferase activity"/>
    <property type="evidence" value="ECO:0007669"/>
    <property type="project" value="TreeGrafter"/>
</dbReference>
<evidence type="ECO:0000313" key="15">
    <source>
        <dbReference type="WBParaSite" id="Pan_g18817.t1"/>
    </source>
</evidence>
<dbReference type="GO" id="GO:0005975">
    <property type="term" value="P:carbohydrate metabolic process"/>
    <property type="evidence" value="ECO:0007669"/>
    <property type="project" value="InterPro"/>
</dbReference>
<accession>A0A7E4VAX9</accession>
<keyword evidence="10 11" id="KW-0325">Glycoprotein</keyword>
<evidence type="ECO:0000259" key="13">
    <source>
        <dbReference type="Pfam" id="PF13733"/>
    </source>
</evidence>
<evidence type="ECO:0000256" key="2">
    <source>
        <dbReference type="ARBA" id="ARBA00004922"/>
    </source>
</evidence>
<comment type="cofactor">
    <cofactor evidence="11">
        <name>Mn(2+)</name>
        <dbReference type="ChEBI" id="CHEBI:29035"/>
    </cofactor>
</comment>
<evidence type="ECO:0000256" key="11">
    <source>
        <dbReference type="RuleBase" id="RU368121"/>
    </source>
</evidence>
<comment type="function">
    <text evidence="11">Catalyzes the transfer of galactose onto proteins or lipids.</text>
</comment>
<keyword evidence="4 11" id="KW-0328">Glycosyltransferase</keyword>
<feature type="domain" description="Galactosyltransferase N-terminal" evidence="13">
    <location>
        <begin position="84"/>
        <end position="216"/>
    </location>
</feature>
<evidence type="ECO:0000259" key="12">
    <source>
        <dbReference type="Pfam" id="PF02709"/>
    </source>
</evidence>
<name>A0A7E4VAX9_PANRE</name>
<dbReference type="InterPro" id="IPR027791">
    <property type="entry name" value="Galactosyl_T_C"/>
</dbReference>
<keyword evidence="11" id="KW-0479">Metal-binding</keyword>
<keyword evidence="14" id="KW-1185">Reference proteome</keyword>
<dbReference type="InterPro" id="IPR027995">
    <property type="entry name" value="Galactosyl_T_N"/>
</dbReference>
<evidence type="ECO:0000256" key="6">
    <source>
        <dbReference type="ARBA" id="ARBA00022692"/>
    </source>
</evidence>
<comment type="similarity">
    <text evidence="3 11">Belongs to the glycosyltransferase 7 family.</text>
</comment>
<comment type="subcellular location">
    <subcellularLocation>
        <location evidence="1 11">Membrane</location>
        <topology evidence="1 11">Single-pass type II membrane protein</topology>
    </subcellularLocation>
</comment>
<evidence type="ECO:0000256" key="4">
    <source>
        <dbReference type="ARBA" id="ARBA00022676"/>
    </source>
</evidence>
<keyword evidence="8" id="KW-1133">Transmembrane helix</keyword>
<dbReference type="Pfam" id="PF02709">
    <property type="entry name" value="Glyco_transf_7C"/>
    <property type="match status" value="1"/>
</dbReference>
<dbReference type="GO" id="GO:0006688">
    <property type="term" value="P:glycosphingolipid biosynthetic process"/>
    <property type="evidence" value="ECO:0007669"/>
    <property type="project" value="TreeGrafter"/>
</dbReference>
<dbReference type="SUPFAM" id="SSF53448">
    <property type="entry name" value="Nucleotide-diphospho-sugar transferases"/>
    <property type="match status" value="1"/>
</dbReference>
<sequence>MLPSSRRIKLAAALLGTCGLLYLVAFADLWVPLEEYSPIISNSDDQILAILNSTFASITNTSAVNLTSAPIDAFKPQDSKLPFCPVMPPDLIGKVPVHLDGPNMTVIESLYPDVEAGGHGHPKECKSRHRVAIIVPYRDRDHHLRIFLHNLHGFLAKQQVDYGIFIVEQIANQTFNRAKLMNVGFAEAMKVYDFQCFIFHDVDLLPEDDRNLYYCPEQPRHMSVAIDKFKYKLPYESIFGGISAMTRQHVERINGFSNDYWGWGGEDDDLATRVHANGFKISRYSGEVARYKMIKHEKEKSNPINPCRFSLMRRTRSRFRHDGISNLKYEVVSALRMPLYTIIRVDLLEAESRKQLHEESRLFKTC</sequence>
<dbReference type="UniPathway" id="UPA00378"/>
<protein>
    <recommendedName>
        <fullName evidence="11">Beta-1,4-N-acetylgalactosaminyltransferase</fullName>
        <ecNumber evidence="11">2.4.1.-</ecNumber>
    </recommendedName>
    <alternativeName>
        <fullName evidence="11">Beta-4-GalNAcT</fullName>
    </alternativeName>
</protein>
<reference evidence="14" key="1">
    <citation type="journal article" date="2013" name="Genetics">
        <title>The draft genome and transcriptome of Panagrellus redivivus are shaped by the harsh demands of a free-living lifestyle.</title>
        <authorList>
            <person name="Srinivasan J."/>
            <person name="Dillman A.R."/>
            <person name="Macchietto M.G."/>
            <person name="Heikkinen L."/>
            <person name="Lakso M."/>
            <person name="Fracchia K.M."/>
            <person name="Antoshechkin I."/>
            <person name="Mortazavi A."/>
            <person name="Wong G."/>
            <person name="Sternberg P.W."/>
        </authorList>
    </citation>
    <scope>NUCLEOTIDE SEQUENCE [LARGE SCALE GENOMIC DNA]</scope>
    <source>
        <strain evidence="14">MT8872</strain>
    </source>
</reference>
<dbReference type="Gene3D" id="3.90.550.10">
    <property type="entry name" value="Spore Coat Polysaccharide Biosynthesis Protein SpsA, Chain A"/>
    <property type="match status" value="1"/>
</dbReference>
<proteinExistence type="inferred from homology"/>
<keyword evidence="7 11" id="KW-0735">Signal-anchor</keyword>
<evidence type="ECO:0000256" key="8">
    <source>
        <dbReference type="ARBA" id="ARBA00022989"/>
    </source>
</evidence>
<evidence type="ECO:0000256" key="10">
    <source>
        <dbReference type="ARBA" id="ARBA00023180"/>
    </source>
</evidence>
<dbReference type="WBParaSite" id="Pan_g18817.t1">
    <property type="protein sequence ID" value="Pan_g18817.t1"/>
    <property type="gene ID" value="Pan_g18817"/>
</dbReference>
<dbReference type="GO" id="GO:0008378">
    <property type="term" value="F:galactosyltransferase activity"/>
    <property type="evidence" value="ECO:0007669"/>
    <property type="project" value="TreeGrafter"/>
</dbReference>
<dbReference type="PRINTS" id="PR02050">
    <property type="entry name" value="B14GALTRFASE"/>
</dbReference>
<evidence type="ECO:0000256" key="7">
    <source>
        <dbReference type="ARBA" id="ARBA00022968"/>
    </source>
</evidence>
<dbReference type="PANTHER" id="PTHR19300:SF57">
    <property type="entry name" value="BETA-1,4-N-ACETYLGALACTOSAMINYLTRANSFERASE"/>
    <property type="match status" value="1"/>
</dbReference>
<evidence type="ECO:0000256" key="9">
    <source>
        <dbReference type="ARBA" id="ARBA00023136"/>
    </source>
</evidence>
<dbReference type="GO" id="GO:0046872">
    <property type="term" value="F:metal ion binding"/>
    <property type="evidence" value="ECO:0007669"/>
    <property type="project" value="UniProtKB-UniRule"/>
</dbReference>
<dbReference type="Proteomes" id="UP000492821">
    <property type="component" value="Unassembled WGS sequence"/>
</dbReference>
<dbReference type="CDD" id="cd00899">
    <property type="entry name" value="b4GalT"/>
    <property type="match status" value="1"/>
</dbReference>
<dbReference type="Pfam" id="PF13733">
    <property type="entry name" value="Glyco_transf_7N"/>
    <property type="match status" value="1"/>
</dbReference>
<keyword evidence="9" id="KW-0472">Membrane</keyword>
<evidence type="ECO:0000256" key="5">
    <source>
        <dbReference type="ARBA" id="ARBA00022679"/>
    </source>
</evidence>
<evidence type="ECO:0000256" key="1">
    <source>
        <dbReference type="ARBA" id="ARBA00004606"/>
    </source>
</evidence>
<keyword evidence="6" id="KW-0812">Transmembrane</keyword>
<feature type="domain" description="Galactosyltransferase C-terminal" evidence="12">
    <location>
        <begin position="220"/>
        <end position="297"/>
    </location>
</feature>
<evidence type="ECO:0000256" key="3">
    <source>
        <dbReference type="ARBA" id="ARBA00005735"/>
    </source>
</evidence>
<dbReference type="EC" id="2.4.1.-" evidence="11"/>
<organism evidence="14 15">
    <name type="scientific">Panagrellus redivivus</name>
    <name type="common">Microworm</name>
    <dbReference type="NCBI Taxonomy" id="6233"/>
    <lineage>
        <taxon>Eukaryota</taxon>
        <taxon>Metazoa</taxon>
        <taxon>Ecdysozoa</taxon>
        <taxon>Nematoda</taxon>
        <taxon>Chromadorea</taxon>
        <taxon>Rhabditida</taxon>
        <taxon>Tylenchina</taxon>
        <taxon>Panagrolaimomorpha</taxon>
        <taxon>Panagrolaimoidea</taxon>
        <taxon>Panagrolaimidae</taxon>
        <taxon>Panagrellus</taxon>
    </lineage>
</organism>
<keyword evidence="5 11" id="KW-0808">Transferase</keyword>
<dbReference type="GO" id="GO:0005794">
    <property type="term" value="C:Golgi apparatus"/>
    <property type="evidence" value="ECO:0007669"/>
    <property type="project" value="TreeGrafter"/>
</dbReference>
<dbReference type="InterPro" id="IPR003859">
    <property type="entry name" value="Galactosyl_T"/>
</dbReference>
<dbReference type="InterPro" id="IPR029044">
    <property type="entry name" value="Nucleotide-diphossugar_trans"/>
</dbReference>
<reference evidence="15" key="2">
    <citation type="submission" date="2020-10" db="UniProtKB">
        <authorList>
            <consortium name="WormBaseParasite"/>
        </authorList>
    </citation>
    <scope>IDENTIFICATION</scope>
</reference>
<keyword evidence="11" id="KW-0464">Manganese</keyword>
<dbReference type="PANTHER" id="PTHR19300">
    <property type="entry name" value="BETA-1,4-GALACTOSYLTRANSFERASE"/>
    <property type="match status" value="1"/>
</dbReference>